<name>A0A8H6IN98_9PEZI</name>
<sequence length="87" mass="9263">MAGNKAHQHLNQYHRDRGLSQQDSGPNPDDLDSSAGGDVSGSMCEEGSDASLSDGRHSSDEGFKDALDHLPEPRDDAMHFGARDLAA</sequence>
<keyword evidence="3" id="KW-1185">Reference proteome</keyword>
<comment type="caution">
    <text evidence="2">The sequence shown here is derived from an EMBL/GenBank/DDBJ whole genome shotgun (WGS) entry which is preliminary data.</text>
</comment>
<organism evidence="2 3">
    <name type="scientific">Colletotrichum sojae</name>
    <dbReference type="NCBI Taxonomy" id="2175907"/>
    <lineage>
        <taxon>Eukaryota</taxon>
        <taxon>Fungi</taxon>
        <taxon>Dikarya</taxon>
        <taxon>Ascomycota</taxon>
        <taxon>Pezizomycotina</taxon>
        <taxon>Sordariomycetes</taxon>
        <taxon>Hypocreomycetidae</taxon>
        <taxon>Glomerellales</taxon>
        <taxon>Glomerellaceae</taxon>
        <taxon>Colletotrichum</taxon>
        <taxon>Colletotrichum orchidearum species complex</taxon>
    </lineage>
</organism>
<feature type="compositionally biased region" description="Basic and acidic residues" evidence="1">
    <location>
        <begin position="54"/>
        <end position="87"/>
    </location>
</feature>
<reference evidence="2 3" key="1">
    <citation type="journal article" date="2020" name="Phytopathology">
        <title>Genome Sequence Resources of Colletotrichum truncatum, C. plurivorum, C. musicola, and C. sojae: Four Species Pathogenic to Soybean (Glycine max).</title>
        <authorList>
            <person name="Rogerio F."/>
            <person name="Boufleur T.R."/>
            <person name="Ciampi-Guillardi M."/>
            <person name="Sukno S.A."/>
            <person name="Thon M.R."/>
            <person name="Massola Junior N.S."/>
            <person name="Baroncelli R."/>
        </authorList>
    </citation>
    <scope>NUCLEOTIDE SEQUENCE [LARGE SCALE GENOMIC DNA]</scope>
    <source>
        <strain evidence="2 3">LFN0009</strain>
    </source>
</reference>
<protein>
    <submittedName>
        <fullName evidence="2">Uncharacterized protein</fullName>
    </submittedName>
</protein>
<dbReference type="AlphaFoldDB" id="A0A8H6IN98"/>
<evidence type="ECO:0000313" key="2">
    <source>
        <dbReference type="EMBL" id="KAF6786560.1"/>
    </source>
</evidence>
<evidence type="ECO:0000313" key="3">
    <source>
        <dbReference type="Proteomes" id="UP000652219"/>
    </source>
</evidence>
<dbReference type="EMBL" id="WIGN01000641">
    <property type="protein sequence ID" value="KAF6786560.1"/>
    <property type="molecule type" value="Genomic_DNA"/>
</dbReference>
<feature type="region of interest" description="Disordered" evidence="1">
    <location>
        <begin position="1"/>
        <end position="87"/>
    </location>
</feature>
<evidence type="ECO:0000256" key="1">
    <source>
        <dbReference type="SAM" id="MobiDB-lite"/>
    </source>
</evidence>
<accession>A0A8H6IN98</accession>
<dbReference type="Proteomes" id="UP000652219">
    <property type="component" value="Unassembled WGS sequence"/>
</dbReference>
<proteinExistence type="predicted"/>
<gene>
    <name evidence="2" type="ORF">CSOJ01_15412</name>
</gene>